<evidence type="ECO:0000313" key="1">
    <source>
        <dbReference type="EMBL" id="CAL4142883.1"/>
    </source>
</evidence>
<dbReference type="EMBL" id="CAXKWB010033438">
    <property type="protein sequence ID" value="CAL4142883.1"/>
    <property type="molecule type" value="Genomic_DNA"/>
</dbReference>
<gene>
    <name evidence="1" type="ORF">MNOR_LOCUS29211</name>
</gene>
<sequence length="121" mass="13359">MRQHIAQPHLDKAVTKEVLHKAGKVTTKAKAMKDTENQMSPHHIIRFLQVKEDRNQIVIPHKHILNRTLKPNQGVEGGMQPPKPTLVGLDEAIGLQEGSKSDQHHLLQQLAQAAGQGDGPV</sequence>
<proteinExistence type="predicted"/>
<reference evidence="1 2" key="1">
    <citation type="submission" date="2024-05" db="EMBL/GenBank/DDBJ databases">
        <authorList>
            <person name="Wallberg A."/>
        </authorList>
    </citation>
    <scope>NUCLEOTIDE SEQUENCE [LARGE SCALE GENOMIC DNA]</scope>
</reference>
<name>A0AAV2RTG5_MEGNR</name>
<comment type="caution">
    <text evidence="1">The sequence shown here is derived from an EMBL/GenBank/DDBJ whole genome shotgun (WGS) entry which is preliminary data.</text>
</comment>
<evidence type="ECO:0000313" key="2">
    <source>
        <dbReference type="Proteomes" id="UP001497623"/>
    </source>
</evidence>
<dbReference type="AlphaFoldDB" id="A0AAV2RTG5"/>
<keyword evidence="2" id="KW-1185">Reference proteome</keyword>
<accession>A0AAV2RTG5</accession>
<organism evidence="1 2">
    <name type="scientific">Meganyctiphanes norvegica</name>
    <name type="common">Northern krill</name>
    <name type="synonym">Thysanopoda norvegica</name>
    <dbReference type="NCBI Taxonomy" id="48144"/>
    <lineage>
        <taxon>Eukaryota</taxon>
        <taxon>Metazoa</taxon>
        <taxon>Ecdysozoa</taxon>
        <taxon>Arthropoda</taxon>
        <taxon>Crustacea</taxon>
        <taxon>Multicrustacea</taxon>
        <taxon>Malacostraca</taxon>
        <taxon>Eumalacostraca</taxon>
        <taxon>Eucarida</taxon>
        <taxon>Euphausiacea</taxon>
        <taxon>Euphausiidae</taxon>
        <taxon>Meganyctiphanes</taxon>
    </lineage>
</organism>
<protein>
    <submittedName>
        <fullName evidence="1">Uncharacterized protein</fullName>
    </submittedName>
</protein>
<dbReference type="Proteomes" id="UP001497623">
    <property type="component" value="Unassembled WGS sequence"/>
</dbReference>